<dbReference type="InterPro" id="IPR036162">
    <property type="entry name" value="Resolvase-like_N_sf"/>
</dbReference>
<evidence type="ECO:0000313" key="2">
    <source>
        <dbReference type="EMBL" id="MFC4559394.1"/>
    </source>
</evidence>
<protein>
    <submittedName>
        <fullName evidence="2">Recombinase family protein</fullName>
    </submittedName>
</protein>
<dbReference type="Gene3D" id="3.40.50.1390">
    <property type="entry name" value="Resolvase, N-terminal catalytic domain"/>
    <property type="match status" value="1"/>
</dbReference>
<dbReference type="EMBL" id="JBHSFU010000008">
    <property type="protein sequence ID" value="MFC4559394.1"/>
    <property type="molecule type" value="Genomic_DNA"/>
</dbReference>
<evidence type="ECO:0000313" key="3">
    <source>
        <dbReference type="Proteomes" id="UP001595989"/>
    </source>
</evidence>
<reference evidence="3" key="1">
    <citation type="journal article" date="2019" name="Int. J. Syst. Evol. Microbiol.">
        <title>The Global Catalogue of Microorganisms (GCM) 10K type strain sequencing project: providing services to taxonomists for standard genome sequencing and annotation.</title>
        <authorList>
            <consortium name="The Broad Institute Genomics Platform"/>
            <consortium name="The Broad Institute Genome Sequencing Center for Infectious Disease"/>
            <person name="Wu L."/>
            <person name="Ma J."/>
        </authorList>
    </citation>
    <scope>NUCLEOTIDE SEQUENCE [LARGE SCALE GENOMIC DNA]</scope>
    <source>
        <strain evidence="3">CGMCC 4.7426</strain>
    </source>
</reference>
<accession>A0ABV9DKM7</accession>
<dbReference type="Proteomes" id="UP001595989">
    <property type="component" value="Unassembled WGS sequence"/>
</dbReference>
<evidence type="ECO:0000259" key="1">
    <source>
        <dbReference type="PROSITE" id="PS51736"/>
    </source>
</evidence>
<dbReference type="InterPro" id="IPR006119">
    <property type="entry name" value="Resolv_N"/>
</dbReference>
<dbReference type="SUPFAM" id="SSF53041">
    <property type="entry name" value="Resolvase-like"/>
    <property type="match status" value="1"/>
</dbReference>
<name>A0ABV9DKM7_9BACI</name>
<sequence>MIVGYARISDKSQEIGTQIEELKKYGCNRIVQEVITGVAEEKNSD</sequence>
<dbReference type="Pfam" id="PF00239">
    <property type="entry name" value="Resolvase"/>
    <property type="match status" value="1"/>
</dbReference>
<proteinExistence type="predicted"/>
<organism evidence="2 3">
    <name type="scientific">Virgibacillus kekensis</name>
    <dbReference type="NCBI Taxonomy" id="202261"/>
    <lineage>
        <taxon>Bacteria</taxon>
        <taxon>Bacillati</taxon>
        <taxon>Bacillota</taxon>
        <taxon>Bacilli</taxon>
        <taxon>Bacillales</taxon>
        <taxon>Bacillaceae</taxon>
        <taxon>Virgibacillus</taxon>
    </lineage>
</organism>
<dbReference type="PROSITE" id="PS51736">
    <property type="entry name" value="RECOMBINASES_3"/>
    <property type="match status" value="1"/>
</dbReference>
<keyword evidence="3" id="KW-1185">Reference proteome</keyword>
<gene>
    <name evidence="2" type="ORF">ACFO3D_14445</name>
</gene>
<feature type="domain" description="Resolvase/invertase-type recombinase catalytic" evidence="1">
    <location>
        <begin position="1"/>
        <end position="45"/>
    </location>
</feature>
<dbReference type="RefSeq" id="WP_390297453.1">
    <property type="nucleotide sequence ID" value="NZ_JBHSFU010000008.1"/>
</dbReference>
<comment type="caution">
    <text evidence="2">The sequence shown here is derived from an EMBL/GenBank/DDBJ whole genome shotgun (WGS) entry which is preliminary data.</text>
</comment>